<proteinExistence type="predicted"/>
<dbReference type="SUPFAM" id="SSF63829">
    <property type="entry name" value="Calcium-dependent phosphotriesterase"/>
    <property type="match status" value="1"/>
</dbReference>
<gene>
    <name evidence="1" type="ORF">BC349_10135</name>
</gene>
<dbReference type="InterPro" id="IPR015943">
    <property type="entry name" value="WD40/YVTN_repeat-like_dom_sf"/>
</dbReference>
<keyword evidence="2" id="KW-1185">Reference proteome</keyword>
<accession>A0ABR7M8T9</accession>
<dbReference type="Proteomes" id="UP000765802">
    <property type="component" value="Unassembled WGS sequence"/>
</dbReference>
<sequence>MQVVALPASAQTGATRAQADTLHPQADSSRFTNLGPQLRASMIQGSLFVKDSAGRELLYTVVRGEPAHLLGYELASGKLLLDQPLPGADGAWDMAYSPDGWLYVPGASGSLFRHRPGSPSVENLGQALQGETYVWSLTTGKNGEIFGATYPGCRVFRYHPKDGFSDAGRGPLVAGENYVRSLAFHEKSGKLYAGVGSHAHLVELDPVTGQKKEILPAKYKNREFVYGLELVTGIKGGDRLMALLNSGQTTIIYNLRTHKVEAELDSIDMKTVLQQPGTPWVYVTSGGKLCRLDISRPTAPLQVIGETGASANALALSGDKQVQVLTYKGVVHRFHPATRVSSQQQLEIPGQPIPIQSIIYGPDDRIWMGGYLAGGHATYDPQTGASQEYKGHDQTEGMAVQGDHIYMGIYPHGKLYALDTRQPWDAKTNPAYLGSIPGQSRAFAILAVEEKKKVFFGTVPEYGQLGGALIAWDRQANTLDAVVNIVPNQSVVSLAQAGGLLYLGTSISGGLGAQASEKEARLVAWDMDRKQKLMDIAPVPGAMAITALINGPGNTLWGMADGQLFIFDPVKKAVIATRRVHEVPATRGHIWRSAFLGIHPSGTIYGTGANLLFSIDPASLAVTILDKKASLFAMDKQGYIYFKRNTELWRYQPE</sequence>
<name>A0ABR7M8T9_9BACT</name>
<organism evidence="1 2">
    <name type="scientific">Flavihumibacter stibioxidans</name>
    <dbReference type="NCBI Taxonomy" id="1834163"/>
    <lineage>
        <taxon>Bacteria</taxon>
        <taxon>Pseudomonadati</taxon>
        <taxon>Bacteroidota</taxon>
        <taxon>Chitinophagia</taxon>
        <taxon>Chitinophagales</taxon>
        <taxon>Chitinophagaceae</taxon>
        <taxon>Flavihumibacter</taxon>
    </lineage>
</organism>
<evidence type="ECO:0000313" key="1">
    <source>
        <dbReference type="EMBL" id="MBC6491392.1"/>
    </source>
</evidence>
<dbReference type="SUPFAM" id="SSF50998">
    <property type="entry name" value="Quinoprotein alcohol dehydrogenase-like"/>
    <property type="match status" value="1"/>
</dbReference>
<reference evidence="1 2" key="1">
    <citation type="submission" date="2016-07" db="EMBL/GenBank/DDBJ databases">
        <title>Genome analysis of Flavihumibacter stibioxidans YS-17.</title>
        <authorList>
            <person name="Shi K."/>
            <person name="Han Y."/>
            <person name="Wang G."/>
        </authorList>
    </citation>
    <scope>NUCLEOTIDE SEQUENCE [LARGE SCALE GENOMIC DNA]</scope>
    <source>
        <strain evidence="1 2">YS-17</strain>
    </source>
</reference>
<evidence type="ECO:0000313" key="2">
    <source>
        <dbReference type="Proteomes" id="UP000765802"/>
    </source>
</evidence>
<dbReference type="Gene3D" id="2.130.10.10">
    <property type="entry name" value="YVTN repeat-like/Quinoprotein amine dehydrogenase"/>
    <property type="match status" value="1"/>
</dbReference>
<protein>
    <submittedName>
        <fullName evidence="1">Uncharacterized protein</fullName>
    </submittedName>
</protein>
<dbReference type="InterPro" id="IPR011047">
    <property type="entry name" value="Quinoprotein_ADH-like_sf"/>
</dbReference>
<dbReference type="EMBL" id="MBUA01000012">
    <property type="protein sequence ID" value="MBC6491392.1"/>
    <property type="molecule type" value="Genomic_DNA"/>
</dbReference>
<comment type="caution">
    <text evidence="1">The sequence shown here is derived from an EMBL/GenBank/DDBJ whole genome shotgun (WGS) entry which is preliminary data.</text>
</comment>